<feature type="compositionally biased region" description="Basic and acidic residues" evidence="1">
    <location>
        <begin position="212"/>
        <end position="221"/>
    </location>
</feature>
<evidence type="ECO:0000256" key="1">
    <source>
        <dbReference type="SAM" id="MobiDB-lite"/>
    </source>
</evidence>
<reference evidence="2" key="1">
    <citation type="submission" date="2020-07" db="EMBL/GenBank/DDBJ databases">
        <authorList>
            <person name="Lin J."/>
        </authorList>
    </citation>
    <scope>NUCLEOTIDE SEQUENCE</scope>
</reference>
<feature type="region of interest" description="Disordered" evidence="1">
    <location>
        <begin position="192"/>
        <end position="221"/>
    </location>
</feature>
<sequence>MFRAPRSWKFWAPRTEFRAPRSRIFCRNSRLQPLFLSSSATTSSVLARARRRKVGFRRNLVCWILDFQRNPRSPDSQNLVKVSSVELRFSSAAVDVDRILGDSLILRLGHFQSIQQVVPQPREFRAARNCTRVGACLSSTEIRCILGWVAPTSATPESGFVLSRWCRSCQLDLLSTDQLVWIEPDSRNGAETGVFTVPGTEPQVPAAAPSADQDRGKGVAS</sequence>
<dbReference type="EMBL" id="LR862131">
    <property type="protein sequence ID" value="CAD1836428.1"/>
    <property type="molecule type" value="Genomic_DNA"/>
</dbReference>
<name>A0A6V7Q0D5_ANACO</name>
<accession>A0A6V7Q0D5</accession>
<protein>
    <submittedName>
        <fullName evidence="2">Uncharacterized protein</fullName>
    </submittedName>
</protein>
<dbReference type="AlphaFoldDB" id="A0A6V7Q0D5"/>
<gene>
    <name evidence="2" type="ORF">CB5_LOCUS19639</name>
</gene>
<organism evidence="2">
    <name type="scientific">Ananas comosus var. bracteatus</name>
    <name type="common">red pineapple</name>
    <dbReference type="NCBI Taxonomy" id="296719"/>
    <lineage>
        <taxon>Eukaryota</taxon>
        <taxon>Viridiplantae</taxon>
        <taxon>Streptophyta</taxon>
        <taxon>Embryophyta</taxon>
        <taxon>Tracheophyta</taxon>
        <taxon>Spermatophyta</taxon>
        <taxon>Magnoliopsida</taxon>
        <taxon>Liliopsida</taxon>
        <taxon>Poales</taxon>
        <taxon>Bromeliaceae</taxon>
        <taxon>Bromelioideae</taxon>
        <taxon>Ananas</taxon>
    </lineage>
</organism>
<proteinExistence type="predicted"/>
<evidence type="ECO:0000313" key="2">
    <source>
        <dbReference type="EMBL" id="CAD1836428.1"/>
    </source>
</evidence>